<accession>A0A1Y6H7R5</accession>
<evidence type="ECO:0000313" key="2">
    <source>
        <dbReference type="EMBL" id="SMR03587.1"/>
    </source>
</evidence>
<reference evidence="1 3" key="2">
    <citation type="submission" date="2017-05" db="EMBL/GenBank/DDBJ databases">
        <authorList>
            <person name="Blom J."/>
        </authorList>
    </citation>
    <scope>NUCLEOTIDE SEQUENCE [LARGE SCALE GENOMIC DNA]</scope>
    <source>
        <strain evidence="1">PD885</strain>
    </source>
</reference>
<dbReference type="GeneID" id="61896376"/>
<gene>
    <name evidence="2" type="ORF">PD5205_02289</name>
    <name evidence="1" type="ORF">PD885_02315</name>
</gene>
<name>A0A1Y6H7R5_9XANT</name>
<dbReference type="KEGG" id="xfr:BER92_11015"/>
<keyword evidence="3" id="KW-1185">Reference proteome</keyword>
<evidence type="ECO:0000313" key="3">
    <source>
        <dbReference type="Proteomes" id="UP000195877"/>
    </source>
</evidence>
<dbReference type="AlphaFoldDB" id="A0A1Y6H7R5"/>
<dbReference type="EMBL" id="LT853885">
    <property type="protein sequence ID" value="SMR03587.1"/>
    <property type="molecule type" value="Genomic_DNA"/>
</dbReference>
<dbReference type="Proteomes" id="UP000195953">
    <property type="component" value="Chromosome 1"/>
</dbReference>
<dbReference type="RefSeq" id="WP_040762997.1">
    <property type="nucleotide sequence ID" value="NZ_CP016830.1"/>
</dbReference>
<proteinExistence type="predicted"/>
<evidence type="ECO:0000313" key="1">
    <source>
        <dbReference type="EMBL" id="SMQ99554.1"/>
    </source>
</evidence>
<evidence type="ECO:0000313" key="4">
    <source>
        <dbReference type="Proteomes" id="UP000195953"/>
    </source>
</evidence>
<protein>
    <submittedName>
        <fullName evidence="2">Chemotaxis protein</fullName>
    </submittedName>
</protein>
<reference evidence="2 4" key="1">
    <citation type="submission" date="2017-05" db="EMBL/GenBank/DDBJ databases">
        <authorList>
            <person name="Song R."/>
            <person name="Chenine A.L."/>
            <person name="Ruprecht R.M."/>
        </authorList>
    </citation>
    <scope>NUCLEOTIDE SEQUENCE [LARGE SCALE GENOMIC DNA]</scope>
    <source>
        <strain evidence="2">PD5205</strain>
    </source>
</reference>
<dbReference type="Proteomes" id="UP000195877">
    <property type="component" value="Chromosome 1"/>
</dbReference>
<organism evidence="2 4">
    <name type="scientific">Xanthomonas fragariae</name>
    <dbReference type="NCBI Taxonomy" id="48664"/>
    <lineage>
        <taxon>Bacteria</taxon>
        <taxon>Pseudomonadati</taxon>
        <taxon>Pseudomonadota</taxon>
        <taxon>Gammaproteobacteria</taxon>
        <taxon>Lysobacterales</taxon>
        <taxon>Lysobacteraceae</taxon>
        <taxon>Xanthomonas</taxon>
    </lineage>
</organism>
<dbReference type="EMBL" id="LT853882">
    <property type="protein sequence ID" value="SMQ99554.1"/>
    <property type="molecule type" value="Genomic_DNA"/>
</dbReference>
<sequence>MGSMESVASTGEVINTTVGIGVQARDQVQLVDDLERSARVSEAEPDALFALVYGAAYGSAEQVDLRVMQHVKPQAA</sequence>